<evidence type="ECO:0000313" key="4">
    <source>
        <dbReference type="Proteomes" id="UP001182556"/>
    </source>
</evidence>
<organism evidence="3 4">
    <name type="scientific">Papiliotrema laurentii</name>
    <name type="common">Cryptococcus laurentii</name>
    <dbReference type="NCBI Taxonomy" id="5418"/>
    <lineage>
        <taxon>Eukaryota</taxon>
        <taxon>Fungi</taxon>
        <taxon>Dikarya</taxon>
        <taxon>Basidiomycota</taxon>
        <taxon>Agaricomycotina</taxon>
        <taxon>Tremellomycetes</taxon>
        <taxon>Tremellales</taxon>
        <taxon>Rhynchogastremaceae</taxon>
        <taxon>Papiliotrema</taxon>
    </lineage>
</organism>
<reference evidence="3" key="1">
    <citation type="submission" date="2023-02" db="EMBL/GenBank/DDBJ databases">
        <title>Identification and recombinant expression of a fungal hydrolase from Papiliotrema laurentii that hydrolyzes apple cutin and clears colloidal polyester polyurethane.</title>
        <authorList>
            <consortium name="DOE Joint Genome Institute"/>
            <person name="Roman V.A."/>
            <person name="Bojanowski C."/>
            <person name="Crable B.R."/>
            <person name="Wagner D.N."/>
            <person name="Hung C.S."/>
            <person name="Nadeau L.J."/>
            <person name="Schratz L."/>
            <person name="Haridas S."/>
            <person name="Pangilinan J."/>
            <person name="Lipzen A."/>
            <person name="Na H."/>
            <person name="Yan M."/>
            <person name="Ng V."/>
            <person name="Grigoriev I.V."/>
            <person name="Spatafora J.W."/>
            <person name="Barlow D."/>
            <person name="Biffinger J."/>
            <person name="Kelley-Loughnane N."/>
            <person name="Varaljay V.A."/>
            <person name="Crookes-Goodson W.J."/>
        </authorList>
    </citation>
    <scope>NUCLEOTIDE SEQUENCE</scope>
    <source>
        <strain evidence="3">5307AH</strain>
    </source>
</reference>
<dbReference type="GO" id="GO:0016811">
    <property type="term" value="F:hydrolase activity, acting on carbon-nitrogen (but not peptide) bonds, in linear amides"/>
    <property type="evidence" value="ECO:0007669"/>
    <property type="project" value="TreeGrafter"/>
</dbReference>
<dbReference type="EMBL" id="JAODAN010000007">
    <property type="protein sequence ID" value="KAK1923248.1"/>
    <property type="molecule type" value="Genomic_DNA"/>
</dbReference>
<dbReference type="Pfam" id="PF00795">
    <property type="entry name" value="CN_hydrolase"/>
    <property type="match status" value="2"/>
</dbReference>
<comment type="caution">
    <text evidence="3">The sequence shown here is derived from an EMBL/GenBank/DDBJ whole genome shotgun (WGS) entry which is preliminary data.</text>
</comment>
<dbReference type="Gene3D" id="3.60.110.10">
    <property type="entry name" value="Carbon-nitrogen hydrolase"/>
    <property type="match status" value="1"/>
</dbReference>
<dbReference type="AlphaFoldDB" id="A0AAD9FPT4"/>
<keyword evidence="1 3" id="KW-0378">Hydrolase</keyword>
<protein>
    <submittedName>
        <fullName evidence="3">Carbon-nitrogen hydrolase</fullName>
    </submittedName>
</protein>
<evidence type="ECO:0000313" key="3">
    <source>
        <dbReference type="EMBL" id="KAK1923248.1"/>
    </source>
</evidence>
<dbReference type="Proteomes" id="UP001182556">
    <property type="component" value="Unassembled WGS sequence"/>
</dbReference>
<sequence>MPPIRIALAQTCPISAPSGPPKLEKPHSTTPFPTLDANLADAASYVVQAKAAGADIVVFPEYFLQGIVNESRQYLTFPSKHLTTALQTLAREHDISIVGTIVHGSLPPSASPASAFPTSSPFENDGKAKHEKITPAQLEWARWLESHPATVEDNLEPILHNTAFFIEGGTGTVLGEYIKRNLWHPERDYLTAGKDDHGVFQTKWGKMGMMICWDMSHPAAAATMADQGAEVILAPTYWTATDSEPIIHNHDHPDDYEVGVIHALAYARAFETETIWVMVNAGGDPLEGFAGGSGVWAPLRGKIGGLGIEAGMKIIDVNTDLLQDARKLYKIREDASKRDAT</sequence>
<name>A0AAD9FPT4_PAPLA</name>
<dbReference type="InterPro" id="IPR050345">
    <property type="entry name" value="Aliph_Amidase/BUP"/>
</dbReference>
<dbReference type="CDD" id="cd07197">
    <property type="entry name" value="nitrilase"/>
    <property type="match status" value="1"/>
</dbReference>
<dbReference type="InterPro" id="IPR036526">
    <property type="entry name" value="C-N_Hydrolase_sf"/>
</dbReference>
<evidence type="ECO:0000259" key="2">
    <source>
        <dbReference type="PROSITE" id="PS50263"/>
    </source>
</evidence>
<keyword evidence="4" id="KW-1185">Reference proteome</keyword>
<dbReference type="InterPro" id="IPR003010">
    <property type="entry name" value="C-N_Hydrolase"/>
</dbReference>
<feature type="domain" description="CN hydrolase" evidence="2">
    <location>
        <begin position="4"/>
        <end position="321"/>
    </location>
</feature>
<proteinExistence type="predicted"/>
<dbReference type="PROSITE" id="PS50263">
    <property type="entry name" value="CN_HYDROLASE"/>
    <property type="match status" value="1"/>
</dbReference>
<dbReference type="PANTHER" id="PTHR43674:SF16">
    <property type="entry name" value="CARBON-NITROGEN FAMILY, PUTATIVE (AFU_ORTHOLOGUE AFUA_5G02350)-RELATED"/>
    <property type="match status" value="1"/>
</dbReference>
<accession>A0AAD9FPT4</accession>
<evidence type="ECO:0000256" key="1">
    <source>
        <dbReference type="ARBA" id="ARBA00022801"/>
    </source>
</evidence>
<dbReference type="PANTHER" id="PTHR43674">
    <property type="entry name" value="NITRILASE C965.09-RELATED"/>
    <property type="match status" value="1"/>
</dbReference>
<dbReference type="SUPFAM" id="SSF56317">
    <property type="entry name" value="Carbon-nitrogen hydrolase"/>
    <property type="match status" value="1"/>
</dbReference>
<gene>
    <name evidence="3" type="ORF">DB88DRAFT_494352</name>
</gene>